<dbReference type="RefSeq" id="WP_231877936.1">
    <property type="nucleotide sequence ID" value="NZ_LHZR01000001.1"/>
</dbReference>
<dbReference type="SUPFAM" id="SSF53850">
    <property type="entry name" value="Periplasmic binding protein-like II"/>
    <property type="match status" value="1"/>
</dbReference>
<dbReference type="InterPro" id="IPR005119">
    <property type="entry name" value="LysR_subst-bd"/>
</dbReference>
<accession>A0A149TP66</accession>
<evidence type="ECO:0000259" key="1">
    <source>
        <dbReference type="Pfam" id="PF03466"/>
    </source>
</evidence>
<name>A0A149TP66_9PROT</name>
<proteinExistence type="predicted"/>
<evidence type="ECO:0000313" key="2">
    <source>
        <dbReference type="EMBL" id="KXV51725.1"/>
    </source>
</evidence>
<dbReference type="EMBL" id="LHZR01000001">
    <property type="protein sequence ID" value="KXV51725.1"/>
    <property type="molecule type" value="Genomic_DNA"/>
</dbReference>
<dbReference type="Pfam" id="PF03466">
    <property type="entry name" value="LysR_substrate"/>
    <property type="match status" value="1"/>
</dbReference>
<dbReference type="AlphaFoldDB" id="A0A149TP66"/>
<dbReference type="Proteomes" id="UP000075636">
    <property type="component" value="Unassembled WGS sequence"/>
</dbReference>
<organism evidence="2 3">
    <name type="scientific">Gluconobacter albidus</name>
    <dbReference type="NCBI Taxonomy" id="318683"/>
    <lineage>
        <taxon>Bacteria</taxon>
        <taxon>Pseudomonadati</taxon>
        <taxon>Pseudomonadota</taxon>
        <taxon>Alphaproteobacteria</taxon>
        <taxon>Acetobacterales</taxon>
        <taxon>Acetobacteraceae</taxon>
        <taxon>Gluconobacter</taxon>
    </lineage>
</organism>
<reference evidence="2 3" key="1">
    <citation type="submission" date="2015-06" db="EMBL/GenBank/DDBJ databases">
        <title>Improved classification and identification of acetic acid bacteria using matrix-assisted laser desorption/ionization time-of-flight mass spectrometry; Gluconobacter nephelii and Gluconobacter uchimurae are later heterotypic synonyms of Gluconobacter japonicus and Gluconobacter oxydans, respectively.</title>
        <authorList>
            <person name="Li L."/>
            <person name="Cleenwerck I."/>
            <person name="De Vuyst L."/>
            <person name="Vandamme P."/>
        </authorList>
    </citation>
    <scope>NUCLEOTIDE SEQUENCE [LARGE SCALE GENOMIC DNA]</scope>
    <source>
        <strain evidence="2 3">LMG 1768</strain>
    </source>
</reference>
<evidence type="ECO:0000313" key="3">
    <source>
        <dbReference type="Proteomes" id="UP000075636"/>
    </source>
</evidence>
<sequence>TLFSVLSTRWPQGALDLAVLYGAPRHANLVTELLIEETLVLVETTGGDREIGLADLVEIDWGRDFAANFRAAFPGTTAAVKVNYGPIALDYLLAHGGTAYLRMMVARPLLESGRVRLVADAPKFPYSIHAVYSTNAESSVIQLIRHSLRSAMGWDRPSSDSAHTSA</sequence>
<protein>
    <recommendedName>
        <fullName evidence="1">LysR substrate-binding domain-containing protein</fullName>
    </recommendedName>
</protein>
<gene>
    <name evidence="2" type="ORF">AD945_00005</name>
</gene>
<dbReference type="PATRIC" id="fig|318683.6.peg.1188"/>
<comment type="caution">
    <text evidence="2">The sequence shown here is derived from an EMBL/GenBank/DDBJ whole genome shotgun (WGS) entry which is preliminary data.</text>
</comment>
<feature type="domain" description="LysR substrate-binding" evidence="1">
    <location>
        <begin position="12"/>
        <end position="151"/>
    </location>
</feature>
<feature type="non-terminal residue" evidence="2">
    <location>
        <position position="1"/>
    </location>
</feature>